<accession>A0A8V0Z6H7</accession>
<organism evidence="11 12">
    <name type="scientific">Gallus gallus</name>
    <name type="common">Chicken</name>
    <dbReference type="NCBI Taxonomy" id="9031"/>
    <lineage>
        <taxon>Eukaryota</taxon>
        <taxon>Metazoa</taxon>
        <taxon>Chordata</taxon>
        <taxon>Craniata</taxon>
        <taxon>Vertebrata</taxon>
        <taxon>Euteleostomi</taxon>
        <taxon>Archelosauria</taxon>
        <taxon>Archosauria</taxon>
        <taxon>Dinosauria</taxon>
        <taxon>Saurischia</taxon>
        <taxon>Theropoda</taxon>
        <taxon>Coelurosauria</taxon>
        <taxon>Aves</taxon>
        <taxon>Neognathae</taxon>
        <taxon>Galloanserae</taxon>
        <taxon>Galliformes</taxon>
        <taxon>Phasianidae</taxon>
        <taxon>Phasianinae</taxon>
        <taxon>Gallus</taxon>
    </lineage>
</organism>
<sequence>MVPDCSERPKTERKTRGASRGLPSPGAAIFPRAAPRYLLHEGRHLLFLLPEGLRDAGQPQQAQGPEELPRPGSSSGRSGAQPPAAPRSPPHARRHRASAEPAEPRTGRSHLSSQRRHLSSQLPSYLARRGAPRDAARGTGAAMHAVLTVAWQRLRGAACGAGLGRGVHAGVRRLQELAEKGAEKGAESLSGTDLSPLILQRSSMRWDGKTYEEIPIAHIKATYNNTHIQVVSFDNRPFAHTSCGTEGFQNAKKGTAIAAQTAGIAAAVKARGKGVLHVRVMVKGLGPGRKAAIKGLTMGGLEVISITDNTPVPHNGCRPRKARRM</sequence>
<evidence type="ECO:0000256" key="5">
    <source>
        <dbReference type="ARBA" id="ARBA00023128"/>
    </source>
</evidence>
<dbReference type="InterPro" id="IPR001971">
    <property type="entry name" value="Ribosomal_uS11"/>
</dbReference>
<keyword evidence="12" id="KW-1185">Reference proteome</keyword>
<reference evidence="11" key="1">
    <citation type="submission" date="2020-11" db="EMBL/GenBank/DDBJ databases">
        <title>Gallus gallus (Chicken) genome, bGalGal1, GRCg7b, maternal haplotype autosomes + Z &amp; W.</title>
        <authorList>
            <person name="Warren W."/>
            <person name="Formenti G."/>
            <person name="Fedrigo O."/>
            <person name="Haase B."/>
            <person name="Mountcastle J."/>
            <person name="Balacco J."/>
            <person name="Tracey A."/>
            <person name="Schneider V."/>
            <person name="Okimoto R."/>
            <person name="Cheng H."/>
            <person name="Hawken R."/>
            <person name="Howe K."/>
            <person name="Jarvis E.D."/>
        </authorList>
    </citation>
    <scope>NUCLEOTIDE SEQUENCE [LARGE SCALE GENOMIC DNA]</scope>
    <source>
        <strain evidence="11">Broiler</strain>
    </source>
</reference>
<dbReference type="Ensembl" id="ENSGALT00010048797.1">
    <property type="protein sequence ID" value="ENSGALP00010028847.1"/>
    <property type="gene ID" value="ENSGALG00010020206.1"/>
</dbReference>
<keyword evidence="4 9" id="KW-0689">Ribosomal protein</keyword>
<dbReference type="GO" id="GO:0006412">
    <property type="term" value="P:translation"/>
    <property type="evidence" value="ECO:0000318"/>
    <property type="project" value="GO_Central"/>
</dbReference>
<dbReference type="InterPro" id="IPR018102">
    <property type="entry name" value="Ribosomal_uS11_CS"/>
</dbReference>
<dbReference type="Proteomes" id="UP000000539">
    <property type="component" value="Chromosome 10"/>
</dbReference>
<evidence type="ECO:0000313" key="11">
    <source>
        <dbReference type="Ensembl" id="ENSGALP00010028847.1"/>
    </source>
</evidence>
<reference evidence="11" key="3">
    <citation type="submission" date="2025-09" db="UniProtKB">
        <authorList>
            <consortium name="Ensembl"/>
        </authorList>
    </citation>
    <scope>IDENTIFICATION</scope>
    <source>
        <strain evidence="11">broiler</strain>
    </source>
</reference>
<evidence type="ECO:0000256" key="1">
    <source>
        <dbReference type="ARBA" id="ARBA00004173"/>
    </source>
</evidence>
<dbReference type="GeneTree" id="ENSGT00390000016068"/>
<feature type="compositionally biased region" description="Basic and acidic residues" evidence="10">
    <location>
        <begin position="1"/>
        <end position="15"/>
    </location>
</feature>
<evidence type="ECO:0000256" key="4">
    <source>
        <dbReference type="ARBA" id="ARBA00022980"/>
    </source>
</evidence>
<feature type="region of interest" description="Disordered" evidence="10">
    <location>
        <begin position="55"/>
        <end position="133"/>
    </location>
</feature>
<keyword evidence="5" id="KW-0496">Mitochondrion</keyword>
<dbReference type="SUPFAM" id="SSF53137">
    <property type="entry name" value="Translational machinery components"/>
    <property type="match status" value="1"/>
</dbReference>
<dbReference type="InterPro" id="IPR036967">
    <property type="entry name" value="Ribosomal_uS11_sf"/>
</dbReference>
<dbReference type="GO" id="GO:0003735">
    <property type="term" value="F:structural constituent of ribosome"/>
    <property type="evidence" value="ECO:0000318"/>
    <property type="project" value="GO_Central"/>
</dbReference>
<evidence type="ECO:0000256" key="6">
    <source>
        <dbReference type="ARBA" id="ARBA00023274"/>
    </source>
</evidence>
<comment type="similarity">
    <text evidence="2 9">Belongs to the universal ribosomal protein uS11 family.</text>
</comment>
<evidence type="ECO:0007829" key="13">
    <source>
        <dbReference type="PeptideAtlas" id="A0A8V0Z6H7"/>
    </source>
</evidence>
<dbReference type="NCBIfam" id="NF003698">
    <property type="entry name" value="PRK05309.1"/>
    <property type="match status" value="1"/>
</dbReference>
<evidence type="ECO:0000256" key="2">
    <source>
        <dbReference type="ARBA" id="ARBA00006194"/>
    </source>
</evidence>
<feature type="region of interest" description="Disordered" evidence="10">
    <location>
        <begin position="1"/>
        <end position="29"/>
    </location>
</feature>
<dbReference type="AlphaFoldDB" id="A0A8V0Z6H7"/>
<name>A0A8V0Z6H7_CHICK</name>
<dbReference type="Pfam" id="PF00411">
    <property type="entry name" value="Ribosomal_S11"/>
    <property type="match status" value="1"/>
</dbReference>
<keyword evidence="13" id="KW-1267">Proteomics identification</keyword>
<keyword evidence="6 9" id="KW-0687">Ribonucleoprotein</keyword>
<evidence type="ECO:0000256" key="9">
    <source>
        <dbReference type="RuleBase" id="RU003629"/>
    </source>
</evidence>
<evidence type="ECO:0000256" key="7">
    <source>
        <dbReference type="ARBA" id="ARBA00070326"/>
    </source>
</evidence>
<dbReference type="PROSITE" id="PS00054">
    <property type="entry name" value="RIBOSOMAL_S11"/>
    <property type="match status" value="1"/>
</dbReference>
<reference evidence="11" key="2">
    <citation type="submission" date="2025-08" db="UniProtKB">
        <authorList>
            <consortium name="Ensembl"/>
        </authorList>
    </citation>
    <scope>IDENTIFICATION</scope>
    <source>
        <strain evidence="11">broiler</strain>
    </source>
</reference>
<evidence type="ECO:0000256" key="3">
    <source>
        <dbReference type="ARBA" id="ARBA00022946"/>
    </source>
</evidence>
<keyword evidence="3" id="KW-0809">Transit peptide</keyword>
<dbReference type="FunFam" id="3.30.420.80:FF:000006">
    <property type="entry name" value="28S ribosomal protein S11, mitochondrial"/>
    <property type="match status" value="1"/>
</dbReference>
<dbReference type="FunCoup" id="A0A8V0Z6H7">
    <property type="interactions" value="563"/>
</dbReference>
<feature type="compositionally biased region" description="Low complexity" evidence="10">
    <location>
        <begin position="70"/>
        <end position="82"/>
    </location>
</feature>
<dbReference type="OrthoDB" id="1654884at2759"/>
<dbReference type="HAMAP" id="MF_01310">
    <property type="entry name" value="Ribosomal_uS11"/>
    <property type="match status" value="1"/>
</dbReference>
<proteinExistence type="evidence at protein level"/>
<comment type="subcellular location">
    <subcellularLocation>
        <location evidence="1">Mitochondrion</location>
    </subcellularLocation>
</comment>
<protein>
    <recommendedName>
        <fullName evidence="7">Small ribosomal subunit protein uS11m</fullName>
    </recommendedName>
    <alternativeName>
        <fullName evidence="8">28S ribosomal protein S11, mitochondrial</fullName>
    </alternativeName>
</protein>
<evidence type="ECO:0000313" key="12">
    <source>
        <dbReference type="Proteomes" id="UP000000539"/>
    </source>
</evidence>
<dbReference type="GO" id="GO:0005763">
    <property type="term" value="C:mitochondrial small ribosomal subunit"/>
    <property type="evidence" value="ECO:0000318"/>
    <property type="project" value="GO_Central"/>
</dbReference>
<dbReference type="Gene3D" id="3.30.420.80">
    <property type="entry name" value="Ribosomal protein S11"/>
    <property type="match status" value="1"/>
</dbReference>
<gene>
    <name evidence="11" type="primary">MRPS11</name>
</gene>
<dbReference type="GO" id="GO:0005743">
    <property type="term" value="C:mitochondrial inner membrane"/>
    <property type="evidence" value="ECO:0007669"/>
    <property type="project" value="UniProtKB-ARBA"/>
</dbReference>
<dbReference type="PANTHER" id="PTHR11759">
    <property type="entry name" value="40S RIBOSOMAL PROTEIN S14/30S RIBOSOMAL PROTEIN S11"/>
    <property type="match status" value="1"/>
</dbReference>
<evidence type="ECO:0000256" key="8">
    <source>
        <dbReference type="ARBA" id="ARBA00079427"/>
    </source>
</evidence>
<evidence type="ECO:0000256" key="10">
    <source>
        <dbReference type="SAM" id="MobiDB-lite"/>
    </source>
</evidence>